<dbReference type="AlphaFoldDB" id="A0ABC8SRG2"/>
<sequence length="617" mass="68901">MAIDSSSSSTSLAPGFRFHPTDEELVRYYLRRKICGKPFRFDAISEIDIYKAEAWDLPGKSRLKTRDLEWYFFSMLDKKYGNGSKTNRATGRGYWKTTGKDRAVYHRSQIVGMKKTLVYHIGRAPRGERTNWVMHEYRLIDEELAKAGIVQDSFVLCRVFQKSGSGPKNGEKYGAPFVEEEWENDELETIPKEEAAEGVVVGDDDYLDGIDLEQLGICNIIWMVCIYNIIQVELQREFLIVPPIFLLHHHTPPYFTTSTQDMFVYYLLRKAASDQILGTSPPSEDAPLPSNLYMGDNSSYAEESTDFVDNAQRFLVGVGQNHCSSEQPDDQKLFDLPVQYDVDSKPVKHEYIGESSKTVNPVDEDYLLDEPFLNASNVPQFDDGAYLEANDLSNPIEADAYPYDMFEEYLNYFDAVGDNMQCMGFNSSNMMESDLISGQASLTQEDGGVQQVAMSSQELLEGHSNDIASSPNQVTKFGSDGTDVQHPFVKQANRMLGSIPAPPAFASEFPTKAAALCLNSASQSSSSVHVTAGMIQIRNMNLSDSGADWSLGKHSLNIVISFDMSHADGNSAILGPMVSMLYGKAGSAISRAWFCFMFIGVLMVSMAFKIWTCICVR</sequence>
<dbReference type="FunFam" id="2.170.150.80:FF:000002">
    <property type="entry name" value="Nac domain-containing protein 86"/>
    <property type="match status" value="1"/>
</dbReference>
<keyword evidence="6" id="KW-0812">Transmembrane</keyword>
<evidence type="ECO:0000256" key="4">
    <source>
        <dbReference type="ARBA" id="ARBA00023163"/>
    </source>
</evidence>
<organism evidence="8 9">
    <name type="scientific">Ilex paraguariensis</name>
    <name type="common">yerba mate</name>
    <dbReference type="NCBI Taxonomy" id="185542"/>
    <lineage>
        <taxon>Eukaryota</taxon>
        <taxon>Viridiplantae</taxon>
        <taxon>Streptophyta</taxon>
        <taxon>Embryophyta</taxon>
        <taxon>Tracheophyta</taxon>
        <taxon>Spermatophyta</taxon>
        <taxon>Magnoliopsida</taxon>
        <taxon>eudicotyledons</taxon>
        <taxon>Gunneridae</taxon>
        <taxon>Pentapetalae</taxon>
        <taxon>asterids</taxon>
        <taxon>campanulids</taxon>
        <taxon>Aquifoliales</taxon>
        <taxon>Aquifoliaceae</taxon>
        <taxon>Ilex</taxon>
    </lineage>
</organism>
<dbReference type="PANTHER" id="PTHR31744">
    <property type="entry name" value="PROTEIN CUP-SHAPED COTYLEDON 2-RELATED"/>
    <property type="match status" value="1"/>
</dbReference>
<evidence type="ECO:0000313" key="9">
    <source>
        <dbReference type="Proteomes" id="UP001642360"/>
    </source>
</evidence>
<evidence type="ECO:0000256" key="1">
    <source>
        <dbReference type="ARBA" id="ARBA00004123"/>
    </source>
</evidence>
<evidence type="ECO:0000256" key="3">
    <source>
        <dbReference type="ARBA" id="ARBA00023125"/>
    </source>
</evidence>
<comment type="subcellular location">
    <subcellularLocation>
        <location evidence="1">Nucleus</location>
    </subcellularLocation>
</comment>
<dbReference type="SUPFAM" id="SSF101941">
    <property type="entry name" value="NAC domain"/>
    <property type="match status" value="1"/>
</dbReference>
<feature type="domain" description="NAC" evidence="7">
    <location>
        <begin position="12"/>
        <end position="162"/>
    </location>
</feature>
<evidence type="ECO:0000256" key="5">
    <source>
        <dbReference type="ARBA" id="ARBA00023242"/>
    </source>
</evidence>
<protein>
    <recommendedName>
        <fullName evidence="7">NAC domain-containing protein</fullName>
    </recommendedName>
</protein>
<keyword evidence="5" id="KW-0539">Nucleus</keyword>
<keyword evidence="9" id="KW-1185">Reference proteome</keyword>
<dbReference type="Pfam" id="PF02365">
    <property type="entry name" value="NAM"/>
    <property type="match status" value="1"/>
</dbReference>
<name>A0ABC8SRG2_9AQUA</name>
<dbReference type="Gene3D" id="2.170.150.80">
    <property type="entry name" value="NAC domain"/>
    <property type="match status" value="1"/>
</dbReference>
<accession>A0ABC8SRG2</accession>
<evidence type="ECO:0000256" key="6">
    <source>
        <dbReference type="SAM" id="Phobius"/>
    </source>
</evidence>
<dbReference type="GO" id="GO:0005634">
    <property type="term" value="C:nucleus"/>
    <property type="evidence" value="ECO:0007669"/>
    <property type="project" value="UniProtKB-SubCell"/>
</dbReference>
<dbReference type="PROSITE" id="PS51005">
    <property type="entry name" value="NAC"/>
    <property type="match status" value="1"/>
</dbReference>
<dbReference type="PANTHER" id="PTHR31744:SF210">
    <property type="entry name" value="NAC DOMAIN-CONTAINING PROTEIN 86-LIKE"/>
    <property type="match status" value="1"/>
</dbReference>
<keyword evidence="4" id="KW-0804">Transcription</keyword>
<proteinExistence type="predicted"/>
<keyword evidence="3" id="KW-0238">DNA-binding</keyword>
<reference evidence="8 9" key="1">
    <citation type="submission" date="2024-02" db="EMBL/GenBank/DDBJ databases">
        <authorList>
            <person name="Vignale AGUSTIN F."/>
            <person name="Sosa J E."/>
            <person name="Modenutti C."/>
        </authorList>
    </citation>
    <scope>NUCLEOTIDE SEQUENCE [LARGE SCALE GENOMIC DNA]</scope>
</reference>
<evidence type="ECO:0000259" key="7">
    <source>
        <dbReference type="PROSITE" id="PS51005"/>
    </source>
</evidence>
<feature type="transmembrane region" description="Helical" evidence="6">
    <location>
        <begin position="591"/>
        <end position="611"/>
    </location>
</feature>
<gene>
    <name evidence="8" type="ORF">ILEXP_LOCUS28509</name>
</gene>
<comment type="caution">
    <text evidence="8">The sequence shown here is derived from an EMBL/GenBank/DDBJ whole genome shotgun (WGS) entry which is preliminary data.</text>
</comment>
<dbReference type="GO" id="GO:0003677">
    <property type="term" value="F:DNA binding"/>
    <property type="evidence" value="ECO:0007669"/>
    <property type="project" value="UniProtKB-KW"/>
</dbReference>
<keyword evidence="2" id="KW-0805">Transcription regulation</keyword>
<dbReference type="Proteomes" id="UP001642360">
    <property type="component" value="Unassembled WGS sequence"/>
</dbReference>
<evidence type="ECO:0000313" key="8">
    <source>
        <dbReference type="EMBL" id="CAK9159801.1"/>
    </source>
</evidence>
<dbReference type="EMBL" id="CAUOFW020003403">
    <property type="protein sequence ID" value="CAK9159801.1"/>
    <property type="molecule type" value="Genomic_DNA"/>
</dbReference>
<dbReference type="InterPro" id="IPR036093">
    <property type="entry name" value="NAC_dom_sf"/>
</dbReference>
<keyword evidence="6" id="KW-0472">Membrane</keyword>
<evidence type="ECO:0000256" key="2">
    <source>
        <dbReference type="ARBA" id="ARBA00023015"/>
    </source>
</evidence>
<keyword evidence="6" id="KW-1133">Transmembrane helix</keyword>
<dbReference type="InterPro" id="IPR003441">
    <property type="entry name" value="NAC-dom"/>
</dbReference>